<dbReference type="Proteomes" id="UP000681967">
    <property type="component" value="Unassembled WGS sequence"/>
</dbReference>
<evidence type="ECO:0000313" key="2">
    <source>
        <dbReference type="EMBL" id="CAF4451179.1"/>
    </source>
</evidence>
<dbReference type="EMBL" id="CAJOBH010066566">
    <property type="protein sequence ID" value="CAF4451179.1"/>
    <property type="molecule type" value="Genomic_DNA"/>
</dbReference>
<sequence>MINRFSIKCFLCLDSTVDYDYNDGGNDFNNVSSLSSRQRTKANRHVEVNEETGIRSFRD</sequence>
<dbReference type="AlphaFoldDB" id="A0A8S2WMP4"/>
<reference evidence="2" key="1">
    <citation type="submission" date="2021-02" db="EMBL/GenBank/DDBJ databases">
        <authorList>
            <person name="Nowell W R."/>
        </authorList>
    </citation>
    <scope>NUCLEOTIDE SEQUENCE</scope>
</reference>
<evidence type="ECO:0000313" key="4">
    <source>
        <dbReference type="Proteomes" id="UP000681967"/>
    </source>
</evidence>
<dbReference type="Proteomes" id="UP000681720">
    <property type="component" value="Unassembled WGS sequence"/>
</dbReference>
<organism evidence="2 4">
    <name type="scientific">Rotaria magnacalcarata</name>
    <dbReference type="NCBI Taxonomy" id="392030"/>
    <lineage>
        <taxon>Eukaryota</taxon>
        <taxon>Metazoa</taxon>
        <taxon>Spiralia</taxon>
        <taxon>Gnathifera</taxon>
        <taxon>Rotifera</taxon>
        <taxon>Eurotatoria</taxon>
        <taxon>Bdelloidea</taxon>
        <taxon>Philodinida</taxon>
        <taxon>Philodinidae</taxon>
        <taxon>Rotaria</taxon>
    </lineage>
</organism>
<dbReference type="EMBL" id="CAJOBJ010182981">
    <property type="protein sequence ID" value="CAF4925234.1"/>
    <property type="molecule type" value="Genomic_DNA"/>
</dbReference>
<name>A0A8S2WMP4_9BILA</name>
<evidence type="ECO:0000313" key="1">
    <source>
        <dbReference type="EMBL" id="CAF4399338.1"/>
    </source>
</evidence>
<feature type="non-terminal residue" evidence="2">
    <location>
        <position position="1"/>
    </location>
</feature>
<accession>A0A8S2WMP4</accession>
<dbReference type="EMBL" id="CAJOBH010055426">
    <property type="protein sequence ID" value="CAF4399338.1"/>
    <property type="molecule type" value="Genomic_DNA"/>
</dbReference>
<protein>
    <submittedName>
        <fullName evidence="2">Uncharacterized protein</fullName>
    </submittedName>
</protein>
<comment type="caution">
    <text evidence="2">The sequence shown here is derived from an EMBL/GenBank/DDBJ whole genome shotgun (WGS) entry which is preliminary data.</text>
</comment>
<evidence type="ECO:0000313" key="3">
    <source>
        <dbReference type="EMBL" id="CAF4925234.1"/>
    </source>
</evidence>
<gene>
    <name evidence="1" type="ORF">BYL167_LOCUS31473</name>
    <name evidence="2" type="ORF">BYL167_LOCUS33766</name>
    <name evidence="3" type="ORF">GIL414_LOCUS53020</name>
</gene>
<proteinExistence type="predicted"/>